<dbReference type="InterPro" id="IPR000206">
    <property type="entry name" value="Ribosomal_bL12"/>
</dbReference>
<proteinExistence type="inferred from homology"/>
<evidence type="ECO:0000256" key="1">
    <source>
        <dbReference type="ARBA" id="ARBA00007197"/>
    </source>
</evidence>
<dbReference type="GO" id="GO:0006412">
    <property type="term" value="P:translation"/>
    <property type="evidence" value="ECO:0007669"/>
    <property type="project" value="UniProtKB-UniRule"/>
</dbReference>
<dbReference type="GO" id="GO:1990904">
    <property type="term" value="C:ribonucleoprotein complex"/>
    <property type="evidence" value="ECO:0007669"/>
    <property type="project" value="UniProtKB-KW"/>
</dbReference>
<dbReference type="NCBIfam" id="TIGR00855">
    <property type="entry name" value="L12"/>
    <property type="match status" value="1"/>
</dbReference>
<dbReference type="FunFam" id="3.30.1390.10:FF:000001">
    <property type="entry name" value="50S ribosomal protein L7/L12"/>
    <property type="match status" value="1"/>
</dbReference>
<reference evidence="7 8" key="1">
    <citation type="journal article" date="2011" name="ISME J.">
        <title>Community ecology of hot spring cyanobacterial mats: predominant populations and their functional potential.</title>
        <authorList>
            <person name="Klatt C.G."/>
            <person name="Wood J.M."/>
            <person name="Rusch D.B."/>
            <person name="Bateson M.M."/>
            <person name="Hamamura N."/>
            <person name="Heidelberg J.F."/>
            <person name="Grossman A.R."/>
            <person name="Bhaya D."/>
            <person name="Cohan F.M."/>
            <person name="Kuhl M."/>
            <person name="Bryant D.A."/>
            <person name="Ward D.M."/>
        </authorList>
    </citation>
    <scope>NUCLEOTIDE SEQUENCE [LARGE SCALE GENOMIC DNA]</scope>
    <source>
        <strain evidence="7">OS</strain>
    </source>
</reference>
<evidence type="ECO:0000256" key="2">
    <source>
        <dbReference type="ARBA" id="ARBA00022980"/>
    </source>
</evidence>
<evidence type="ECO:0000313" key="7">
    <source>
        <dbReference type="EMBL" id="RFM24674.1"/>
    </source>
</evidence>
<dbReference type="InterPro" id="IPR013823">
    <property type="entry name" value="Ribosomal_bL12_C"/>
</dbReference>
<organism evidence="7 8">
    <name type="scientific">Candidatus Thermochlorobacter aerophilus</name>
    <dbReference type="NCBI Taxonomy" id="1868324"/>
    <lineage>
        <taxon>Bacteria</taxon>
        <taxon>Pseudomonadati</taxon>
        <taxon>Chlorobiota</taxon>
        <taxon>Chlorobiia</taxon>
        <taxon>Chlorobiales</taxon>
        <taxon>Candidatus Thermochlorobacteriaceae</taxon>
        <taxon>Candidatus Thermochlorobacter</taxon>
    </lineage>
</organism>
<dbReference type="InterPro" id="IPR008932">
    <property type="entry name" value="Ribosomal_bL12_oligo"/>
</dbReference>
<accession>A0A395M452</accession>
<comment type="function">
    <text evidence="4">Forms part of the ribosomal stalk which helps the ribosome interact with GTP-bound translation factors. Is thus essential for accurate translation.</text>
</comment>
<feature type="domain" description="Large ribosomal subunit protein bL12 oligomerization" evidence="6">
    <location>
        <begin position="4"/>
        <end position="48"/>
    </location>
</feature>
<dbReference type="PANTHER" id="PTHR45987">
    <property type="entry name" value="39S RIBOSOMAL PROTEIN L12"/>
    <property type="match status" value="1"/>
</dbReference>
<dbReference type="EMBL" id="PHFL01000030">
    <property type="protein sequence ID" value="RFM24674.1"/>
    <property type="molecule type" value="Genomic_DNA"/>
</dbReference>
<dbReference type="CDD" id="cd00387">
    <property type="entry name" value="Ribosomal_L7_L12"/>
    <property type="match status" value="1"/>
</dbReference>
<evidence type="ECO:0000259" key="5">
    <source>
        <dbReference type="Pfam" id="PF00542"/>
    </source>
</evidence>
<comment type="similarity">
    <text evidence="1 4">Belongs to the bacterial ribosomal protein bL12 family.</text>
</comment>
<gene>
    <name evidence="4" type="primary">rplL</name>
    <name evidence="7" type="ORF">D0433_04550</name>
</gene>
<dbReference type="InterPro" id="IPR014719">
    <property type="entry name" value="Ribosomal_bL12_C/ClpS-like"/>
</dbReference>
<dbReference type="InterPro" id="IPR036235">
    <property type="entry name" value="Ribosomal_bL12_oligo_N_sf"/>
</dbReference>
<dbReference type="Pfam" id="PF00542">
    <property type="entry name" value="Ribosomal_L12"/>
    <property type="match status" value="1"/>
</dbReference>
<keyword evidence="2 4" id="KW-0689">Ribosomal protein</keyword>
<sequence>MASVEALVEEIGKLTLTEAAELVKALEAKFGVTAAAPVMVAGTAPAASASTAAPTAPVEEKTEFDVILKSSGPNKINVIKVVRAATGLGLKEAKDLVDGAPKTIKEAMPKADAEKLAKELRDAGAEVELK</sequence>
<keyword evidence="3 4" id="KW-0687">Ribonucleoprotein</keyword>
<dbReference type="GO" id="GO:0003735">
    <property type="term" value="F:structural constituent of ribosome"/>
    <property type="evidence" value="ECO:0007669"/>
    <property type="project" value="InterPro"/>
</dbReference>
<evidence type="ECO:0000313" key="8">
    <source>
        <dbReference type="Proteomes" id="UP000266389"/>
    </source>
</evidence>
<dbReference type="SUPFAM" id="SSF54736">
    <property type="entry name" value="ClpS-like"/>
    <property type="match status" value="1"/>
</dbReference>
<evidence type="ECO:0000256" key="3">
    <source>
        <dbReference type="ARBA" id="ARBA00023274"/>
    </source>
</evidence>
<dbReference type="AlphaFoldDB" id="A0A395M452"/>
<dbReference type="HAMAP" id="MF_00368">
    <property type="entry name" value="Ribosomal_bL12"/>
    <property type="match status" value="1"/>
</dbReference>
<protein>
    <recommendedName>
        <fullName evidence="4">Large ribosomal subunit protein bL12</fullName>
    </recommendedName>
</protein>
<comment type="subunit">
    <text evidence="4">Homodimer. Part of the ribosomal stalk of the 50S ribosomal subunit. Forms a multimeric L10(L12)X complex, where L10 forms an elongated spine to which 2 to 4 L12 dimers bind in a sequential fashion. Binds GTP-bound translation factors.</text>
</comment>
<dbReference type="Pfam" id="PF16320">
    <property type="entry name" value="Ribosomal_L12_N"/>
    <property type="match status" value="1"/>
</dbReference>
<dbReference type="SUPFAM" id="SSF48300">
    <property type="entry name" value="Ribosomal protein L7/12, oligomerisation (N-terminal) domain"/>
    <property type="match status" value="1"/>
</dbReference>
<comment type="caution">
    <text evidence="7">The sequence shown here is derived from an EMBL/GenBank/DDBJ whole genome shotgun (WGS) entry which is preliminary data.</text>
</comment>
<dbReference type="Gene3D" id="1.20.5.710">
    <property type="entry name" value="Single helix bin"/>
    <property type="match status" value="1"/>
</dbReference>
<evidence type="ECO:0000256" key="4">
    <source>
        <dbReference type="HAMAP-Rule" id="MF_00368"/>
    </source>
</evidence>
<dbReference type="GO" id="GO:0005840">
    <property type="term" value="C:ribosome"/>
    <property type="evidence" value="ECO:0007669"/>
    <property type="project" value="UniProtKB-KW"/>
</dbReference>
<evidence type="ECO:0000259" key="6">
    <source>
        <dbReference type="Pfam" id="PF16320"/>
    </source>
</evidence>
<dbReference type="Proteomes" id="UP000266389">
    <property type="component" value="Unassembled WGS sequence"/>
</dbReference>
<feature type="domain" description="Large ribosomal subunit protein bL12 C-terminal" evidence="5">
    <location>
        <begin position="64"/>
        <end position="130"/>
    </location>
</feature>
<dbReference type="GO" id="GO:0003729">
    <property type="term" value="F:mRNA binding"/>
    <property type="evidence" value="ECO:0007669"/>
    <property type="project" value="TreeGrafter"/>
</dbReference>
<dbReference type="Gene3D" id="3.30.1390.10">
    <property type="match status" value="1"/>
</dbReference>
<dbReference type="PANTHER" id="PTHR45987:SF4">
    <property type="entry name" value="LARGE RIBOSOMAL SUBUNIT PROTEIN BL12M"/>
    <property type="match status" value="1"/>
</dbReference>
<name>A0A395M452_9BACT</name>
<dbReference type="GO" id="GO:0005737">
    <property type="term" value="C:cytoplasm"/>
    <property type="evidence" value="ECO:0007669"/>
    <property type="project" value="UniProtKB-ARBA"/>
</dbReference>